<feature type="compositionally biased region" description="Polar residues" evidence="2">
    <location>
        <begin position="36"/>
        <end position="49"/>
    </location>
</feature>
<evidence type="ECO:0000256" key="2">
    <source>
        <dbReference type="SAM" id="MobiDB-lite"/>
    </source>
</evidence>
<keyword evidence="1" id="KW-0175">Coiled coil</keyword>
<organism evidence="3 4">
    <name type="scientific">Linnemannia elongata AG-77</name>
    <dbReference type="NCBI Taxonomy" id="1314771"/>
    <lineage>
        <taxon>Eukaryota</taxon>
        <taxon>Fungi</taxon>
        <taxon>Fungi incertae sedis</taxon>
        <taxon>Mucoromycota</taxon>
        <taxon>Mortierellomycotina</taxon>
        <taxon>Mortierellomycetes</taxon>
        <taxon>Mortierellales</taxon>
        <taxon>Mortierellaceae</taxon>
        <taxon>Linnemannia</taxon>
    </lineage>
</organism>
<reference evidence="3 4" key="1">
    <citation type="submission" date="2016-05" db="EMBL/GenBank/DDBJ databases">
        <title>Genome sequencing reveals origins of a unique bacterial endosymbiosis in the earliest lineages of terrestrial Fungi.</title>
        <authorList>
            <consortium name="DOE Joint Genome Institute"/>
            <person name="Uehling J."/>
            <person name="Gryganskyi A."/>
            <person name="Hameed K."/>
            <person name="Tschaplinski T."/>
            <person name="Misztal P."/>
            <person name="Wu S."/>
            <person name="Desiro A."/>
            <person name="Vande Pol N."/>
            <person name="Du Z.-Y."/>
            <person name="Zienkiewicz A."/>
            <person name="Zienkiewicz K."/>
            <person name="Morin E."/>
            <person name="Tisserant E."/>
            <person name="Splivallo R."/>
            <person name="Hainaut M."/>
            <person name="Henrissat B."/>
            <person name="Ohm R."/>
            <person name="Kuo A."/>
            <person name="Yan J."/>
            <person name="Lipzen A."/>
            <person name="Nolan M."/>
            <person name="Labutti K."/>
            <person name="Barry K."/>
            <person name="Goldstein A."/>
            <person name="Labbe J."/>
            <person name="Schadt C."/>
            <person name="Tuskan G."/>
            <person name="Grigoriev I."/>
            <person name="Martin F."/>
            <person name="Vilgalys R."/>
            <person name="Bonito G."/>
        </authorList>
    </citation>
    <scope>NUCLEOTIDE SEQUENCE [LARGE SCALE GENOMIC DNA]</scope>
    <source>
        <strain evidence="3 4">AG-77</strain>
    </source>
</reference>
<gene>
    <name evidence="3" type="ORF">K457DRAFT_472964</name>
</gene>
<name>A0A197JZI1_9FUNG</name>
<accession>A0A197JZI1</accession>
<dbReference type="EMBL" id="KV442038">
    <property type="protein sequence ID" value="OAQ29851.1"/>
    <property type="molecule type" value="Genomic_DNA"/>
</dbReference>
<feature type="region of interest" description="Disordered" evidence="2">
    <location>
        <begin position="1"/>
        <end position="110"/>
    </location>
</feature>
<feature type="compositionally biased region" description="Basic and acidic residues" evidence="2">
    <location>
        <begin position="270"/>
        <end position="283"/>
    </location>
</feature>
<dbReference type="AlphaFoldDB" id="A0A197JZI1"/>
<dbReference type="OrthoDB" id="2391080at2759"/>
<feature type="compositionally biased region" description="Low complexity" evidence="2">
    <location>
        <begin position="72"/>
        <end position="91"/>
    </location>
</feature>
<feature type="coiled-coil region" evidence="1">
    <location>
        <begin position="359"/>
        <end position="393"/>
    </location>
</feature>
<evidence type="ECO:0000256" key="1">
    <source>
        <dbReference type="SAM" id="Coils"/>
    </source>
</evidence>
<keyword evidence="4" id="KW-1185">Reference proteome</keyword>
<feature type="compositionally biased region" description="Polar residues" evidence="2">
    <location>
        <begin position="57"/>
        <end position="69"/>
    </location>
</feature>
<proteinExistence type="predicted"/>
<dbReference type="Proteomes" id="UP000078512">
    <property type="component" value="Unassembled WGS sequence"/>
</dbReference>
<protein>
    <submittedName>
        <fullName evidence="3">Uncharacterized protein</fullName>
    </submittedName>
</protein>
<sequence>MSVRIMSRNRDSSDPGSPAPRIRVGFKRPSDIPDSMGNQQQHIYGQGTSSKRESMYNRPSSTYSNSSRDLLQYQPHQNQPQHHQQQPQQHHSSPRRTVVHSPTPPQLPPLLEIDQNLQILADLLTETVLLPREANVDSSPFLSSNKMELYDQDPAVCVQILREERRRILERRQAVEMEQMKQETAQAFLRVEETKIQNVELALETLAIAPESLAPLSQSRTKLLDDLGNILSKIRGLLETVHIQFENELEVQQQQRQLEREQQLEIRLRQQEHEQDHNGKEERDINDEGGDNRGGGRSRDAVLATIDRLNVLQHTQQQHQQQENGLQQQETRTKTPVAMDIFQMHGLMDLYDREPEKCIELLRVEHARLAARRDELELEYERQRTALLNTMQR</sequence>
<evidence type="ECO:0000313" key="3">
    <source>
        <dbReference type="EMBL" id="OAQ29851.1"/>
    </source>
</evidence>
<feature type="region of interest" description="Disordered" evidence="2">
    <location>
        <begin position="270"/>
        <end position="298"/>
    </location>
</feature>
<evidence type="ECO:0000313" key="4">
    <source>
        <dbReference type="Proteomes" id="UP000078512"/>
    </source>
</evidence>